<keyword evidence="2" id="KW-1185">Reference proteome</keyword>
<evidence type="ECO:0000313" key="1">
    <source>
        <dbReference type="EMBL" id="AWL12269.1"/>
    </source>
</evidence>
<sequence length="185" mass="21496">MDINRLATAYFQYLLNKADEERKINREIEESVYYKLLSAVVPAKDLKTVFDRYRQKSDSFSDTDWHTLNSKIIQSGIVVNDKCVLFHGGAKQIKHEIKPVSFSTHPGYAFWHAKKHHNHQPNGKQIFIYILRLESNAKLRACVDFNDSDYGHENEVLSQAGIKIEERQRKEAFENVFMIEGVVHA</sequence>
<dbReference type="OrthoDB" id="9906590at2"/>
<dbReference type="AlphaFoldDB" id="A0A2S2E3V0"/>
<proteinExistence type="predicted"/>
<gene>
    <name evidence="1" type="ORF">HMF8227_01796</name>
</gene>
<dbReference type="RefSeq" id="WP_109339860.1">
    <property type="nucleotide sequence ID" value="NZ_CP029347.1"/>
</dbReference>
<name>A0A2S2E3V0_9ALTE</name>
<dbReference type="KEGG" id="salh:HMF8227_01796"/>
<accession>A0A2S2E3V0</accession>
<organism evidence="1 2">
    <name type="scientific">Saliniradius amylolyticus</name>
    <dbReference type="NCBI Taxonomy" id="2183582"/>
    <lineage>
        <taxon>Bacteria</taxon>
        <taxon>Pseudomonadati</taxon>
        <taxon>Pseudomonadota</taxon>
        <taxon>Gammaproteobacteria</taxon>
        <taxon>Alteromonadales</taxon>
        <taxon>Alteromonadaceae</taxon>
        <taxon>Saliniradius</taxon>
    </lineage>
</organism>
<dbReference type="EMBL" id="CP029347">
    <property type="protein sequence ID" value="AWL12269.1"/>
    <property type="molecule type" value="Genomic_DNA"/>
</dbReference>
<protein>
    <submittedName>
        <fullName evidence="1">Uncharacterized protein</fullName>
    </submittedName>
</protein>
<evidence type="ECO:0000313" key="2">
    <source>
        <dbReference type="Proteomes" id="UP000245728"/>
    </source>
</evidence>
<dbReference type="Proteomes" id="UP000245728">
    <property type="component" value="Chromosome"/>
</dbReference>
<reference evidence="1 2" key="1">
    <citation type="submission" date="2018-05" db="EMBL/GenBank/DDBJ databases">
        <title>Salinimonas sp. HMF8227 Genome sequencing and assembly.</title>
        <authorList>
            <person name="Kang H."/>
            <person name="Kang J."/>
            <person name="Cha I."/>
            <person name="Kim H."/>
            <person name="Joh K."/>
        </authorList>
    </citation>
    <scope>NUCLEOTIDE SEQUENCE [LARGE SCALE GENOMIC DNA]</scope>
    <source>
        <strain evidence="1 2">HMF8227</strain>
    </source>
</reference>